<dbReference type="Pfam" id="PF04307">
    <property type="entry name" value="YdjM"/>
    <property type="match status" value="1"/>
</dbReference>
<accession>B8GFB3</accession>
<dbReference type="OrthoDB" id="200338at2157"/>
<dbReference type="GO" id="GO:0016787">
    <property type="term" value="F:hydrolase activity"/>
    <property type="evidence" value="ECO:0007669"/>
    <property type="project" value="UniProtKB-KW"/>
</dbReference>
<dbReference type="RefSeq" id="WP_012617280.1">
    <property type="nucleotide sequence ID" value="NC_011832.1"/>
</dbReference>
<dbReference type="KEGG" id="mpl:Mpal_0590"/>
<dbReference type="HOGENOM" id="CLU_101255_0_0_2"/>
<feature type="transmembrane region" description="Helical" evidence="1">
    <location>
        <begin position="207"/>
        <end position="227"/>
    </location>
</feature>
<organism evidence="2 3">
    <name type="scientific">Methanosphaerula palustris (strain ATCC BAA-1556 / DSM 19958 / E1-9c)</name>
    <dbReference type="NCBI Taxonomy" id="521011"/>
    <lineage>
        <taxon>Archaea</taxon>
        <taxon>Methanobacteriati</taxon>
        <taxon>Methanobacteriota</taxon>
        <taxon>Stenosarchaea group</taxon>
        <taxon>Methanomicrobia</taxon>
        <taxon>Methanomicrobiales</taxon>
        <taxon>Methanoregulaceae</taxon>
        <taxon>Methanosphaerula</taxon>
    </lineage>
</organism>
<dbReference type="InterPro" id="IPR007404">
    <property type="entry name" value="YdjM-like"/>
</dbReference>
<reference evidence="2 3" key="1">
    <citation type="journal article" date="2015" name="Genome Announc.">
        <title>Complete Genome Sequence of Methanosphaerula palustris E1-9CT, a Hydrogenotrophic Methanogen Isolated from a Minerotrophic Fen Peatland.</title>
        <authorList>
            <person name="Cadillo-Quiroz H."/>
            <person name="Browne P."/>
            <person name="Kyrpides N."/>
            <person name="Woyke T."/>
            <person name="Goodwin L."/>
            <person name="Detter C."/>
            <person name="Yavitt J.B."/>
            <person name="Zinder S.H."/>
        </authorList>
    </citation>
    <scope>NUCLEOTIDE SEQUENCE [LARGE SCALE GENOMIC DNA]</scope>
    <source>
        <strain evidence="3">ATCC BAA-1556 / DSM 19958 / E1-9c</strain>
    </source>
</reference>
<feature type="transmembrane region" description="Helical" evidence="1">
    <location>
        <begin position="84"/>
        <end position="104"/>
    </location>
</feature>
<feature type="transmembrane region" description="Helical" evidence="1">
    <location>
        <begin position="124"/>
        <end position="152"/>
    </location>
</feature>
<proteinExistence type="predicted"/>
<protein>
    <submittedName>
        <fullName evidence="2">Membrane-bound metal-dependent hydrolase</fullName>
    </submittedName>
</protein>
<dbReference type="STRING" id="521011.Mpal_0590"/>
<feature type="transmembrane region" description="Helical" evidence="1">
    <location>
        <begin position="58"/>
        <end position="77"/>
    </location>
</feature>
<sequence>MLILCHLFVGTILGLVLSDLLGDRRLVAACMAGAVLPDLIDKPLGHLLFKATIDNGRLFTHSLLLCLILFLIAGLLISRRKGPLLMGIGVGVLSHQILDAMWTQPELWYYPLLGQYTKQSYPDFFLHMLLVELTTPTEWLFFAGILICLFSWYRGEWIRSLTPAPLIRYERQFRTLILALIGCAGAAALLAGFMGSDTILTGLTTPLDNLILGSSAVAGAILGGFVFRKRETRVEGWER</sequence>
<dbReference type="GeneID" id="7270175"/>
<name>B8GFB3_METPE</name>
<keyword evidence="2" id="KW-0378">Hydrolase</keyword>
<evidence type="ECO:0000256" key="1">
    <source>
        <dbReference type="SAM" id="Phobius"/>
    </source>
</evidence>
<evidence type="ECO:0000313" key="2">
    <source>
        <dbReference type="EMBL" id="ACL15961.1"/>
    </source>
</evidence>
<dbReference type="AlphaFoldDB" id="B8GFB3"/>
<feature type="transmembrane region" description="Helical" evidence="1">
    <location>
        <begin position="173"/>
        <end position="195"/>
    </location>
</feature>
<dbReference type="EMBL" id="CP001338">
    <property type="protein sequence ID" value="ACL15961.1"/>
    <property type="molecule type" value="Genomic_DNA"/>
</dbReference>
<dbReference type="eggNOG" id="arCOG03391">
    <property type="taxonomic scope" value="Archaea"/>
</dbReference>
<keyword evidence="1" id="KW-0472">Membrane</keyword>
<dbReference type="Proteomes" id="UP000002457">
    <property type="component" value="Chromosome"/>
</dbReference>
<keyword evidence="3" id="KW-1185">Reference proteome</keyword>
<keyword evidence="1" id="KW-0812">Transmembrane</keyword>
<keyword evidence="1" id="KW-1133">Transmembrane helix</keyword>
<evidence type="ECO:0000313" key="3">
    <source>
        <dbReference type="Proteomes" id="UP000002457"/>
    </source>
</evidence>
<gene>
    <name evidence="2" type="ordered locus">Mpal_0590</name>
</gene>